<gene>
    <name evidence="1" type="ORF">SAMN06265360_114157</name>
</gene>
<evidence type="ECO:0000313" key="1">
    <source>
        <dbReference type="EMBL" id="SNR68983.1"/>
    </source>
</evidence>
<dbReference type="Proteomes" id="UP000198348">
    <property type="component" value="Unassembled WGS sequence"/>
</dbReference>
<dbReference type="AlphaFoldDB" id="A0A238YEF9"/>
<name>A0A238YEF9_9PSEU</name>
<reference evidence="1 2" key="1">
    <citation type="submission" date="2017-06" db="EMBL/GenBank/DDBJ databases">
        <authorList>
            <person name="Kim H.J."/>
            <person name="Triplett B.A."/>
        </authorList>
    </citation>
    <scope>NUCLEOTIDE SEQUENCE [LARGE SCALE GENOMIC DNA]</scope>
    <source>
        <strain evidence="1 2">DSM 45207</strain>
    </source>
</reference>
<dbReference type="EMBL" id="FZNW01000014">
    <property type="protein sequence ID" value="SNR68983.1"/>
    <property type="molecule type" value="Genomic_DNA"/>
</dbReference>
<evidence type="ECO:0000313" key="2">
    <source>
        <dbReference type="Proteomes" id="UP000198348"/>
    </source>
</evidence>
<sequence>MFDEDTWFLLVQHRSKGKTDVESFSDYFAAARAYNEAEHRYKSQLSSTDADVDVLLVGAASLDLVKERYPSYFGEATSKADRVTGLLNTMQPVPAQ</sequence>
<organism evidence="1 2">
    <name type="scientific">Haloechinothrix alba</name>
    <dbReference type="NCBI Taxonomy" id="664784"/>
    <lineage>
        <taxon>Bacteria</taxon>
        <taxon>Bacillati</taxon>
        <taxon>Actinomycetota</taxon>
        <taxon>Actinomycetes</taxon>
        <taxon>Pseudonocardiales</taxon>
        <taxon>Pseudonocardiaceae</taxon>
        <taxon>Haloechinothrix</taxon>
    </lineage>
</organism>
<keyword evidence="2" id="KW-1185">Reference proteome</keyword>
<accession>A0A238YEF9</accession>
<proteinExistence type="predicted"/>
<protein>
    <submittedName>
        <fullName evidence="1">Uncharacterized protein</fullName>
    </submittedName>
</protein>